<dbReference type="GO" id="GO:0016020">
    <property type="term" value="C:membrane"/>
    <property type="evidence" value="ECO:0007669"/>
    <property type="project" value="UniProtKB-SubCell"/>
</dbReference>
<evidence type="ECO:0000256" key="1">
    <source>
        <dbReference type="ARBA" id="ARBA00004167"/>
    </source>
</evidence>
<comment type="subcellular location">
    <subcellularLocation>
        <location evidence="1">Membrane</location>
        <topology evidence="1">Single-pass membrane protein</topology>
    </subcellularLocation>
</comment>
<evidence type="ECO:0000313" key="5">
    <source>
        <dbReference type="EMBL" id="ANS71165.1"/>
    </source>
</evidence>
<keyword evidence="2" id="KW-0812">Transmembrane</keyword>
<dbReference type="EMBL" id="KU980965">
    <property type="protein sequence ID" value="ANS71165.1"/>
    <property type="molecule type" value="Genomic_DNA"/>
</dbReference>
<organism evidence="5 6">
    <name type="scientific">Pteropox virus</name>
    <dbReference type="NCBI Taxonomy" id="1873698"/>
    <lineage>
        <taxon>Viruses</taxon>
        <taxon>Varidnaviria</taxon>
        <taxon>Bamfordvirae</taxon>
        <taxon>Nucleocytoviricota</taxon>
        <taxon>Pokkesviricetes</taxon>
        <taxon>Chitovirales</taxon>
        <taxon>Poxviridae</taxon>
        <taxon>Chordopoxvirinae</taxon>
        <taxon>Pteropopoxvirus</taxon>
        <taxon>Pteropopoxvirus pteropox</taxon>
    </lineage>
</organism>
<evidence type="ECO:0000256" key="2">
    <source>
        <dbReference type="ARBA" id="ARBA00022692"/>
    </source>
</evidence>
<dbReference type="InterPro" id="IPR006872">
    <property type="entry name" value="Poxvirus_H7"/>
</dbReference>
<dbReference type="KEGG" id="vg:28340408"/>
<proteinExistence type="predicted"/>
<dbReference type="Pfam" id="PF04787">
    <property type="entry name" value="Pox_H7"/>
    <property type="match status" value="1"/>
</dbReference>
<sequence length="144" mass="16595">MDEKIKVLCSTIFIDKLSTTDLLALELFLNKKNIFSQMICVDENNSLVLDFKFESYNVSDYLTVELTQLTSKDRKKHISEIAKHLTTVNVIQSNPEDYVKKSPTLKTFVKVYKNKKRIDKAKRLMKIAEEKGINCAFVADTLLI</sequence>
<accession>A0A1B1MRL3</accession>
<name>A0A1B1MRL3_9POXV</name>
<protein>
    <submittedName>
        <fullName evidence="5">Crescent membrane/immature virion protein</fullName>
    </submittedName>
</protein>
<evidence type="ECO:0000256" key="3">
    <source>
        <dbReference type="ARBA" id="ARBA00022989"/>
    </source>
</evidence>
<evidence type="ECO:0000256" key="4">
    <source>
        <dbReference type="ARBA" id="ARBA00023136"/>
    </source>
</evidence>
<keyword evidence="3" id="KW-1133">Transmembrane helix</keyword>
<dbReference type="GeneID" id="28340408"/>
<dbReference type="RefSeq" id="YP_009268796.1">
    <property type="nucleotide sequence ID" value="NC_030656.1"/>
</dbReference>
<keyword evidence="6" id="KW-1185">Reference proteome</keyword>
<dbReference type="OrthoDB" id="13950at10239"/>
<evidence type="ECO:0000313" key="6">
    <source>
        <dbReference type="Proteomes" id="UP000203626"/>
    </source>
</evidence>
<gene>
    <name evidence="5" type="primary">PTPV-Aus-081</name>
</gene>
<reference evidence="5 6" key="1">
    <citation type="journal article" date="2016" name="J. Gen. Virol.">
        <title>Genomic characterization of a novel poxvirus from a flying fox: evidence for a new genus?</title>
        <authorList>
            <person name="O'Dea M.A."/>
            <person name="Tu S.L."/>
            <person name="Pang S."/>
            <person name="De Ridder T."/>
            <person name="Jackson B."/>
            <person name="Upton C."/>
        </authorList>
    </citation>
    <scope>NUCLEOTIDE SEQUENCE [LARGE SCALE GENOMIC DNA]</scope>
    <source>
        <strain evidence="5 6">Australia</strain>
    </source>
</reference>
<keyword evidence="4" id="KW-0472">Membrane</keyword>
<dbReference type="Proteomes" id="UP000203626">
    <property type="component" value="Segment"/>
</dbReference>